<feature type="transmembrane region" description="Helical" evidence="6">
    <location>
        <begin position="157"/>
        <end position="175"/>
    </location>
</feature>
<keyword evidence="3 6" id="KW-0812">Transmembrane</keyword>
<evidence type="ECO:0000313" key="9">
    <source>
        <dbReference type="Proteomes" id="UP001182556"/>
    </source>
</evidence>
<feature type="transmembrane region" description="Helical" evidence="6">
    <location>
        <begin position="229"/>
        <end position="254"/>
    </location>
</feature>
<feature type="transmembrane region" description="Helical" evidence="6">
    <location>
        <begin position="347"/>
        <end position="367"/>
    </location>
</feature>
<evidence type="ECO:0000313" key="8">
    <source>
        <dbReference type="EMBL" id="KAK1921089.1"/>
    </source>
</evidence>
<comment type="similarity">
    <text evidence="2">Belongs to the amino acid/polyamine transporter 2 family.</text>
</comment>
<dbReference type="FunFam" id="1.20.1740.10:FF:000039">
    <property type="entry name" value="Neutral amino acid transporter (Eurofung)"/>
    <property type="match status" value="1"/>
</dbReference>
<keyword evidence="4 6" id="KW-1133">Transmembrane helix</keyword>
<dbReference type="GO" id="GO:0016020">
    <property type="term" value="C:membrane"/>
    <property type="evidence" value="ECO:0007669"/>
    <property type="project" value="UniProtKB-SubCell"/>
</dbReference>
<feature type="transmembrane region" description="Helical" evidence="6">
    <location>
        <begin position="119"/>
        <end position="145"/>
    </location>
</feature>
<feature type="transmembrane region" description="Helical" evidence="6">
    <location>
        <begin position="307"/>
        <end position="326"/>
    </location>
</feature>
<evidence type="ECO:0000256" key="2">
    <source>
        <dbReference type="ARBA" id="ARBA00008066"/>
    </source>
</evidence>
<evidence type="ECO:0000256" key="5">
    <source>
        <dbReference type="ARBA" id="ARBA00023136"/>
    </source>
</evidence>
<gene>
    <name evidence="8" type="ORF">DB88DRAFT_502290</name>
</gene>
<comment type="caution">
    <text evidence="8">The sequence shown here is derived from an EMBL/GenBank/DDBJ whole genome shotgun (WGS) entry which is preliminary data.</text>
</comment>
<dbReference type="PANTHER" id="PTHR22950:SF697">
    <property type="entry name" value="AMINO ACID TRANSPORTER (EUROFUNG)"/>
    <property type="match status" value="1"/>
</dbReference>
<reference evidence="8" key="1">
    <citation type="submission" date="2023-02" db="EMBL/GenBank/DDBJ databases">
        <title>Identification and recombinant expression of a fungal hydrolase from Papiliotrema laurentii that hydrolyzes apple cutin and clears colloidal polyester polyurethane.</title>
        <authorList>
            <consortium name="DOE Joint Genome Institute"/>
            <person name="Roman V.A."/>
            <person name="Bojanowski C."/>
            <person name="Crable B.R."/>
            <person name="Wagner D.N."/>
            <person name="Hung C.S."/>
            <person name="Nadeau L.J."/>
            <person name="Schratz L."/>
            <person name="Haridas S."/>
            <person name="Pangilinan J."/>
            <person name="Lipzen A."/>
            <person name="Na H."/>
            <person name="Yan M."/>
            <person name="Ng V."/>
            <person name="Grigoriev I.V."/>
            <person name="Spatafora J.W."/>
            <person name="Barlow D."/>
            <person name="Biffinger J."/>
            <person name="Kelley-Loughnane N."/>
            <person name="Varaljay V.A."/>
            <person name="Crookes-Goodson W.J."/>
        </authorList>
    </citation>
    <scope>NUCLEOTIDE SEQUENCE</scope>
    <source>
        <strain evidence="8">5307AH</strain>
    </source>
</reference>
<dbReference type="AlphaFoldDB" id="A0AAD9FLT7"/>
<keyword evidence="9" id="KW-1185">Reference proteome</keyword>
<sequence length="460" mass="49881">MSYDSEKAADTNKVIAVLEHADASNDDDNEVFRSNVAGENYRAVSWYGSFALMFKILFSVGVLSIPSVFSYVGALPGALLLIGFGAFNTYAAFLLGAFRLRHRGMHGLQDMAYVVGGRWYRELVGVLFIVGYDLVAGSGYIGVATALNTLSEHGACTVWFAFTACVFSTALAMFPKLAQIGFAAWVGVISLFVSIFILVVAVAVRDRPAMAPATGEYELGFYAIGRPTFLTGMTAALTIFISSGGTSSFIPIIAEMKNPREYKKPIGIAMGVLNVLYMVFALVIYRYCGTWIASPALGSAGDLFKKICYGIAIPGLWISSTVNQHLAAKYIFVRLLRDTEHLQSKSMVHWVTWIAVSLACGAAAFITAEAIPFFGSLLGLLGAIAYAPMAIVVPMHLWLHDYGHRRREGFRGKCQWTFHVAMLLIGLFMTVGGAYAMIQTIIDQYAANLVSSAFSCADNS</sequence>
<dbReference type="InterPro" id="IPR013057">
    <property type="entry name" value="AA_transpt_TM"/>
</dbReference>
<dbReference type="GO" id="GO:0015179">
    <property type="term" value="F:L-amino acid transmembrane transporter activity"/>
    <property type="evidence" value="ECO:0007669"/>
    <property type="project" value="TreeGrafter"/>
</dbReference>
<organism evidence="8 9">
    <name type="scientific">Papiliotrema laurentii</name>
    <name type="common">Cryptococcus laurentii</name>
    <dbReference type="NCBI Taxonomy" id="5418"/>
    <lineage>
        <taxon>Eukaryota</taxon>
        <taxon>Fungi</taxon>
        <taxon>Dikarya</taxon>
        <taxon>Basidiomycota</taxon>
        <taxon>Agaricomycotina</taxon>
        <taxon>Tremellomycetes</taxon>
        <taxon>Tremellales</taxon>
        <taxon>Rhynchogastremaceae</taxon>
        <taxon>Papiliotrema</taxon>
    </lineage>
</organism>
<evidence type="ECO:0000256" key="1">
    <source>
        <dbReference type="ARBA" id="ARBA00004141"/>
    </source>
</evidence>
<dbReference type="EMBL" id="JAODAN010000012">
    <property type="protein sequence ID" value="KAK1921089.1"/>
    <property type="molecule type" value="Genomic_DNA"/>
</dbReference>
<dbReference type="Proteomes" id="UP001182556">
    <property type="component" value="Unassembled WGS sequence"/>
</dbReference>
<feature type="transmembrane region" description="Helical" evidence="6">
    <location>
        <begin position="52"/>
        <end position="72"/>
    </location>
</feature>
<feature type="transmembrane region" description="Helical" evidence="6">
    <location>
        <begin position="420"/>
        <end position="442"/>
    </location>
</feature>
<evidence type="ECO:0000256" key="6">
    <source>
        <dbReference type="SAM" id="Phobius"/>
    </source>
</evidence>
<comment type="subcellular location">
    <subcellularLocation>
        <location evidence="1">Membrane</location>
        <topology evidence="1">Multi-pass membrane protein</topology>
    </subcellularLocation>
</comment>
<feature type="transmembrane region" description="Helical" evidence="6">
    <location>
        <begin position="182"/>
        <end position="204"/>
    </location>
</feature>
<protein>
    <submittedName>
        <fullName evidence="8">Transmembrane amino acid transporter protein-domain-containing protein</fullName>
    </submittedName>
</protein>
<feature type="domain" description="Amino acid transporter transmembrane" evidence="7">
    <location>
        <begin position="45"/>
        <end position="439"/>
    </location>
</feature>
<proteinExistence type="inferred from homology"/>
<feature type="transmembrane region" description="Helical" evidence="6">
    <location>
        <begin position="78"/>
        <end position="98"/>
    </location>
</feature>
<accession>A0AAD9FLT7</accession>
<feature type="transmembrane region" description="Helical" evidence="6">
    <location>
        <begin position="266"/>
        <end position="287"/>
    </location>
</feature>
<evidence type="ECO:0000256" key="3">
    <source>
        <dbReference type="ARBA" id="ARBA00022692"/>
    </source>
</evidence>
<dbReference type="PANTHER" id="PTHR22950">
    <property type="entry name" value="AMINO ACID TRANSPORTER"/>
    <property type="match status" value="1"/>
</dbReference>
<evidence type="ECO:0000256" key="4">
    <source>
        <dbReference type="ARBA" id="ARBA00022989"/>
    </source>
</evidence>
<feature type="transmembrane region" description="Helical" evidence="6">
    <location>
        <begin position="373"/>
        <end position="399"/>
    </location>
</feature>
<keyword evidence="5 6" id="KW-0472">Membrane</keyword>
<name>A0AAD9FLT7_PAPLA</name>
<evidence type="ECO:0000259" key="7">
    <source>
        <dbReference type="Pfam" id="PF01490"/>
    </source>
</evidence>
<dbReference type="Pfam" id="PF01490">
    <property type="entry name" value="Aa_trans"/>
    <property type="match status" value="1"/>
</dbReference>